<dbReference type="Gene3D" id="3.60.110.10">
    <property type="entry name" value="Carbon-nitrogen hydrolase"/>
    <property type="match status" value="1"/>
</dbReference>
<dbReference type="EMBL" id="FMAC01000015">
    <property type="protein sequence ID" value="SCB37852.1"/>
    <property type="molecule type" value="Genomic_DNA"/>
</dbReference>
<keyword evidence="1" id="KW-0812">Transmembrane</keyword>
<dbReference type="AlphaFoldDB" id="A0A1C3WCG7"/>
<dbReference type="Pfam" id="PF00795">
    <property type="entry name" value="CN_hydrolase"/>
    <property type="match status" value="1"/>
</dbReference>
<sequence length="340" mass="37074">MQAAICSAAYFLAAARGLPQGVATYYTADFLPGVFLWFAASSGFVFVHMMLWTNRQGLRKPLYYLVAAFLTAIPPFGIMGWAHPLTSAGVLFPGWGWFGLGATATGLAVMTTRFRPVAAIAILGFWLWSAAQWTAPNVPASVRSVDLQFGSSLGRVSSLDRQQELVAAAHRQIRAPVVVLPESAIGFWTPTIERFWQRQLVDRTSSVIAGASAVNNDGYDNVLVRIDGTTSEILYRQRMPVPGSMWQPWRPLIGEAGGAGAHFFANPVVAVGELKIAPLICYEQLLVWPVLQSMMHEPDLIVAVGNGWWTAGTSIIEIQKASAGAWARLFDKPIVFSFNT</sequence>
<evidence type="ECO:0000313" key="3">
    <source>
        <dbReference type="EMBL" id="SCB37852.1"/>
    </source>
</evidence>
<evidence type="ECO:0000259" key="2">
    <source>
        <dbReference type="Pfam" id="PF00795"/>
    </source>
</evidence>
<keyword evidence="4" id="KW-1185">Reference proteome</keyword>
<accession>A0A1C3WCG7</accession>
<feature type="domain" description="CN hydrolase" evidence="2">
    <location>
        <begin position="13"/>
        <end position="328"/>
    </location>
</feature>
<dbReference type="SUPFAM" id="SSF56317">
    <property type="entry name" value="Carbon-nitrogen hydrolase"/>
    <property type="match status" value="1"/>
</dbReference>
<dbReference type="GO" id="GO:0016787">
    <property type="term" value="F:hydrolase activity"/>
    <property type="evidence" value="ECO:0007669"/>
    <property type="project" value="UniProtKB-KW"/>
</dbReference>
<evidence type="ECO:0000256" key="1">
    <source>
        <dbReference type="SAM" id="Phobius"/>
    </source>
</evidence>
<keyword evidence="1" id="KW-1133">Transmembrane helix</keyword>
<dbReference type="Proteomes" id="UP000186228">
    <property type="component" value="Unassembled WGS sequence"/>
</dbReference>
<keyword evidence="1" id="KW-0472">Membrane</keyword>
<dbReference type="InterPro" id="IPR036526">
    <property type="entry name" value="C-N_Hydrolase_sf"/>
</dbReference>
<gene>
    <name evidence="3" type="ORF">GA0061100_115116</name>
</gene>
<dbReference type="InterPro" id="IPR003010">
    <property type="entry name" value="C-N_Hydrolase"/>
</dbReference>
<reference evidence="4" key="1">
    <citation type="submission" date="2016-08" db="EMBL/GenBank/DDBJ databases">
        <authorList>
            <person name="Varghese N."/>
            <person name="Submissions Spin"/>
        </authorList>
    </citation>
    <scope>NUCLEOTIDE SEQUENCE [LARGE SCALE GENOMIC DNA]</scope>
    <source>
        <strain evidence="4">CCBAU 57015</strain>
    </source>
</reference>
<dbReference type="STRING" id="52131.GA0061100_115116"/>
<dbReference type="NCBIfam" id="NF010398">
    <property type="entry name" value="PRK13825.1-2"/>
    <property type="match status" value="1"/>
</dbReference>
<organism evidence="3 4">
    <name type="scientific">Rhizobium hainanense</name>
    <dbReference type="NCBI Taxonomy" id="52131"/>
    <lineage>
        <taxon>Bacteria</taxon>
        <taxon>Pseudomonadati</taxon>
        <taxon>Pseudomonadota</taxon>
        <taxon>Alphaproteobacteria</taxon>
        <taxon>Hyphomicrobiales</taxon>
        <taxon>Rhizobiaceae</taxon>
        <taxon>Rhizobium/Agrobacterium group</taxon>
        <taxon>Rhizobium</taxon>
    </lineage>
</organism>
<proteinExistence type="predicted"/>
<feature type="transmembrane region" description="Helical" evidence="1">
    <location>
        <begin position="35"/>
        <end position="53"/>
    </location>
</feature>
<feature type="transmembrane region" description="Helical" evidence="1">
    <location>
        <begin position="117"/>
        <end position="135"/>
    </location>
</feature>
<feature type="transmembrane region" description="Helical" evidence="1">
    <location>
        <begin position="62"/>
        <end position="82"/>
    </location>
</feature>
<evidence type="ECO:0000313" key="4">
    <source>
        <dbReference type="Proteomes" id="UP000186228"/>
    </source>
</evidence>
<keyword evidence="3" id="KW-0378">Hydrolase</keyword>
<name>A0A1C3WCG7_9HYPH</name>
<feature type="transmembrane region" description="Helical" evidence="1">
    <location>
        <begin position="88"/>
        <end position="110"/>
    </location>
</feature>
<protein>
    <submittedName>
        <fullName evidence="3">Carbon-nitrogen hydrolase</fullName>
    </submittedName>
</protein>